<dbReference type="Proteomes" id="UP000199608">
    <property type="component" value="Unassembled WGS sequence"/>
</dbReference>
<accession>A0A1H2EQI7</accession>
<name>A0A1H2EQI7_9BACT</name>
<sequence length="334" mass="37928">MSNPPISVFITVDTETSIGGAFSDPRKHPVGADRRIFCRKSENAYGISLMMDMADQCSIKLTFFLEVFNKYFFGEDESRRVCEYIIERGHDVQLHLHPNYLNFTTGDIAGKKFSDLIGQYPLKNQIEMIKEARKILISYGVSNPVAFRAGCFGADFNTLTALNRNGFLVDSSYNAAYIGKSCLMPELDINDIAPVNGVWEIPITCFKEQLPGLASRKKPMDINGAGFEEIRDVLMTATKSGPYCITIMLHSFSFVKPFDVQYSRIRPRNHVVGRFKKLLDFFKKNEDIFEVKTFDMLSADKLEKMSSNTLNTLHPVKSSLSVYRSLWQLVDRIV</sequence>
<dbReference type="SUPFAM" id="SSF88713">
    <property type="entry name" value="Glycoside hydrolase/deacetylase"/>
    <property type="match status" value="1"/>
</dbReference>
<dbReference type="EMBL" id="FNLL01000003">
    <property type="protein sequence ID" value="SDT96998.1"/>
    <property type="molecule type" value="Genomic_DNA"/>
</dbReference>
<dbReference type="AlphaFoldDB" id="A0A1H2EQI7"/>
<proteinExistence type="predicted"/>
<keyword evidence="2" id="KW-1185">Reference proteome</keyword>
<evidence type="ECO:0008006" key="3">
    <source>
        <dbReference type="Google" id="ProtNLM"/>
    </source>
</evidence>
<evidence type="ECO:0000313" key="2">
    <source>
        <dbReference type="Proteomes" id="UP000199608"/>
    </source>
</evidence>
<reference evidence="2" key="1">
    <citation type="submission" date="2016-10" db="EMBL/GenBank/DDBJ databases">
        <authorList>
            <person name="Varghese N."/>
            <person name="Submissions S."/>
        </authorList>
    </citation>
    <scope>NUCLEOTIDE SEQUENCE [LARGE SCALE GENOMIC DNA]</scope>
    <source>
        <strain evidence="2">DSM 3384</strain>
    </source>
</reference>
<dbReference type="GO" id="GO:0005975">
    <property type="term" value="P:carbohydrate metabolic process"/>
    <property type="evidence" value="ECO:0007669"/>
    <property type="project" value="InterPro"/>
</dbReference>
<dbReference type="Gene3D" id="3.20.20.370">
    <property type="entry name" value="Glycoside hydrolase/deacetylase"/>
    <property type="match status" value="1"/>
</dbReference>
<gene>
    <name evidence="1" type="ORF">SAMN04487931_103270</name>
</gene>
<organism evidence="1 2">
    <name type="scientific">Desulfobacula phenolica</name>
    <dbReference type="NCBI Taxonomy" id="90732"/>
    <lineage>
        <taxon>Bacteria</taxon>
        <taxon>Pseudomonadati</taxon>
        <taxon>Thermodesulfobacteriota</taxon>
        <taxon>Desulfobacteria</taxon>
        <taxon>Desulfobacterales</taxon>
        <taxon>Desulfobacteraceae</taxon>
        <taxon>Desulfobacula</taxon>
    </lineage>
</organism>
<dbReference type="RefSeq" id="WP_092231717.1">
    <property type="nucleotide sequence ID" value="NZ_FNLL01000003.1"/>
</dbReference>
<dbReference type="InterPro" id="IPR011330">
    <property type="entry name" value="Glyco_hydro/deAcase_b/a-brl"/>
</dbReference>
<protein>
    <recommendedName>
        <fullName evidence="3">Polysaccharide deacetylase</fullName>
    </recommendedName>
</protein>
<evidence type="ECO:0000313" key="1">
    <source>
        <dbReference type="EMBL" id="SDT96998.1"/>
    </source>
</evidence>